<feature type="compositionally biased region" description="Basic and acidic residues" evidence="1">
    <location>
        <begin position="48"/>
        <end position="61"/>
    </location>
</feature>
<dbReference type="EMBL" id="JAFIQS010000004">
    <property type="protein sequence ID" value="KAG5170121.1"/>
    <property type="molecule type" value="Genomic_DNA"/>
</dbReference>
<accession>A0A8H8CLR4</accession>
<organism evidence="2">
    <name type="scientific">Psilocybe cubensis</name>
    <name type="common">Psychedelic mushroom</name>
    <name type="synonym">Stropharia cubensis</name>
    <dbReference type="NCBI Taxonomy" id="181762"/>
    <lineage>
        <taxon>Eukaryota</taxon>
        <taxon>Fungi</taxon>
        <taxon>Dikarya</taxon>
        <taxon>Basidiomycota</taxon>
        <taxon>Agaricomycotina</taxon>
        <taxon>Agaricomycetes</taxon>
        <taxon>Agaricomycetidae</taxon>
        <taxon>Agaricales</taxon>
        <taxon>Agaricineae</taxon>
        <taxon>Strophariaceae</taxon>
        <taxon>Psilocybe</taxon>
    </lineage>
</organism>
<evidence type="ECO:0000313" key="2">
    <source>
        <dbReference type="EMBL" id="KAG5170121.1"/>
    </source>
</evidence>
<dbReference type="OrthoDB" id="3168445at2759"/>
<feature type="compositionally biased region" description="Low complexity" evidence="1">
    <location>
        <begin position="32"/>
        <end position="47"/>
    </location>
</feature>
<feature type="region of interest" description="Disordered" evidence="1">
    <location>
        <begin position="1"/>
        <end position="177"/>
    </location>
</feature>
<feature type="region of interest" description="Disordered" evidence="1">
    <location>
        <begin position="359"/>
        <end position="439"/>
    </location>
</feature>
<feature type="compositionally biased region" description="Basic and acidic residues" evidence="1">
    <location>
        <begin position="359"/>
        <end position="374"/>
    </location>
</feature>
<dbReference type="AlphaFoldDB" id="A0A8H8CLR4"/>
<feature type="compositionally biased region" description="Basic and acidic residues" evidence="1">
    <location>
        <begin position="160"/>
        <end position="175"/>
    </location>
</feature>
<reference evidence="2" key="1">
    <citation type="submission" date="2021-02" db="EMBL/GenBank/DDBJ databases">
        <title>Psilocybe cubensis genome.</title>
        <authorList>
            <person name="Mckernan K.J."/>
            <person name="Crawford S."/>
            <person name="Trippe A."/>
            <person name="Kane L.T."/>
            <person name="Mclaughlin S."/>
        </authorList>
    </citation>
    <scope>NUCLEOTIDE SEQUENCE [LARGE SCALE GENOMIC DNA]</scope>
    <source>
        <strain evidence="2">MGC-MH-2018</strain>
    </source>
</reference>
<feature type="compositionally biased region" description="Basic and acidic residues" evidence="1">
    <location>
        <begin position="72"/>
        <end position="83"/>
    </location>
</feature>
<feature type="compositionally biased region" description="Low complexity" evidence="1">
    <location>
        <begin position="481"/>
        <end position="491"/>
    </location>
</feature>
<feature type="compositionally biased region" description="Low complexity" evidence="1">
    <location>
        <begin position="136"/>
        <end position="151"/>
    </location>
</feature>
<evidence type="ECO:0000256" key="1">
    <source>
        <dbReference type="SAM" id="MobiDB-lite"/>
    </source>
</evidence>
<feature type="compositionally biased region" description="Pro residues" evidence="1">
    <location>
        <begin position="221"/>
        <end position="232"/>
    </location>
</feature>
<proteinExistence type="predicted"/>
<name>A0A8H8CLR4_PSICU</name>
<protein>
    <submittedName>
        <fullName evidence="2">Uncharacterized protein</fullName>
    </submittedName>
</protein>
<feature type="region of interest" description="Disordered" evidence="1">
    <location>
        <begin position="194"/>
        <end position="305"/>
    </location>
</feature>
<feature type="compositionally biased region" description="Low complexity" evidence="1">
    <location>
        <begin position="421"/>
        <end position="431"/>
    </location>
</feature>
<feature type="compositionally biased region" description="Polar residues" evidence="1">
    <location>
        <begin position="270"/>
        <end position="285"/>
    </location>
</feature>
<feature type="compositionally biased region" description="Basic and acidic residues" evidence="1">
    <location>
        <begin position="238"/>
        <end position="247"/>
    </location>
</feature>
<sequence>MPTPNIPERDVRSSKPRTLIRMISTKFTPRTVSVPALRSPPAAPRSAFSKEQRDAALRERGLLPPLPNRDLSTQEREQDRHIPIVELGQEESHGHQRQGEGEGEPSAADLVKKAWEAKNSQPRLPAAAAPPPPPAAAAEGAADVNEAAADPRTSLAIKAGQRESAESKRLSDSDMLRPSSLLADLSDEIQAFMFPLPPSLNTNTNTSTSTDKTDADADVSVPPPSTPAPRLRPPASKADPDPDHETDPSLLRVNNRDSCGGAPTEESHSDASIMTPSLDSTTQTLSSFSHRSSSGVSSASSSVNKKGCLQVRMAGEGQCDEAFSGDELGVVIEEDSVPPSPSLLSKALPAANIKFKLDPAMDKDRAERETHADQDTALLSPVKDSAVKAPPQSVERKKSMNPFKRAATMSGAHGKDENEDTTATPAGTQTPTPTPRRRITMASTSFASLSNLRRSVVGTLTKTPASAPMKSRGSTVVDGLPGSPTSPTPTTARAMQMSAGKGEGKPIPRVRQPQQLVMYNRGSILLETAGIEDEETRRMTELAFLG</sequence>
<gene>
    <name evidence="2" type="ORF">JR316_004505</name>
</gene>
<feature type="compositionally biased region" description="Low complexity" evidence="1">
    <location>
        <begin position="286"/>
        <end position="302"/>
    </location>
</feature>
<comment type="caution">
    <text evidence="2">The sequence shown here is derived from an EMBL/GenBank/DDBJ whole genome shotgun (WGS) entry which is preliminary data.</text>
</comment>
<feature type="compositionally biased region" description="Low complexity" evidence="1">
    <location>
        <begin position="199"/>
        <end position="210"/>
    </location>
</feature>
<feature type="region of interest" description="Disordered" evidence="1">
    <location>
        <begin position="462"/>
        <end position="492"/>
    </location>
</feature>
<feature type="compositionally biased region" description="Basic and acidic residues" evidence="1">
    <location>
        <begin position="90"/>
        <end position="100"/>
    </location>
</feature>